<keyword evidence="1" id="KW-1133">Transmembrane helix</keyword>
<protein>
    <submittedName>
        <fullName evidence="2">Uncharacterized protein</fullName>
    </submittedName>
</protein>
<dbReference type="AlphaFoldDB" id="A0A7J7FZM2"/>
<dbReference type="Proteomes" id="UP000593564">
    <property type="component" value="Unassembled WGS sequence"/>
</dbReference>
<reference evidence="3" key="1">
    <citation type="journal article" date="2020" name="Nat. Commun.">
        <title>Genome assembly of wild tea tree DASZ reveals pedigree and selection history of tea varieties.</title>
        <authorList>
            <person name="Zhang W."/>
            <person name="Zhang Y."/>
            <person name="Qiu H."/>
            <person name="Guo Y."/>
            <person name="Wan H."/>
            <person name="Zhang X."/>
            <person name="Scossa F."/>
            <person name="Alseekh S."/>
            <person name="Zhang Q."/>
            <person name="Wang P."/>
            <person name="Xu L."/>
            <person name="Schmidt M.H."/>
            <person name="Jia X."/>
            <person name="Li D."/>
            <person name="Zhu A."/>
            <person name="Guo F."/>
            <person name="Chen W."/>
            <person name="Ni D."/>
            <person name="Usadel B."/>
            <person name="Fernie A.R."/>
            <person name="Wen W."/>
        </authorList>
    </citation>
    <scope>NUCLEOTIDE SEQUENCE [LARGE SCALE GENOMIC DNA]</scope>
    <source>
        <strain evidence="3">cv. G240</strain>
    </source>
</reference>
<comment type="caution">
    <text evidence="2">The sequence shown here is derived from an EMBL/GenBank/DDBJ whole genome shotgun (WGS) entry which is preliminary data.</text>
</comment>
<gene>
    <name evidence="2" type="ORF">HYC85_029808</name>
</gene>
<reference evidence="2 3" key="2">
    <citation type="submission" date="2020-07" db="EMBL/GenBank/DDBJ databases">
        <title>Genome assembly of wild tea tree DASZ reveals pedigree and selection history of tea varieties.</title>
        <authorList>
            <person name="Zhang W."/>
        </authorList>
    </citation>
    <scope>NUCLEOTIDE SEQUENCE [LARGE SCALE GENOMIC DNA]</scope>
    <source>
        <strain evidence="3">cv. G240</strain>
        <tissue evidence="2">Leaf</tissue>
    </source>
</reference>
<keyword evidence="1" id="KW-0812">Transmembrane</keyword>
<proteinExistence type="predicted"/>
<sequence length="58" mass="6274">MYVHINAQLFGLLVFCCSLPQAPVMYVLYRKACGNLGLLAGYDANLLGAGLGRDRISI</sequence>
<accession>A0A7J7FZM2</accession>
<feature type="transmembrane region" description="Helical" evidence="1">
    <location>
        <begin position="6"/>
        <end position="29"/>
    </location>
</feature>
<name>A0A7J7FZM2_CAMSI</name>
<keyword evidence="1" id="KW-0472">Membrane</keyword>
<dbReference type="EMBL" id="JACBKZ010000014">
    <property type="protein sequence ID" value="KAF5933637.1"/>
    <property type="molecule type" value="Genomic_DNA"/>
</dbReference>
<evidence type="ECO:0000313" key="3">
    <source>
        <dbReference type="Proteomes" id="UP000593564"/>
    </source>
</evidence>
<keyword evidence="3" id="KW-1185">Reference proteome</keyword>
<evidence type="ECO:0000256" key="1">
    <source>
        <dbReference type="SAM" id="Phobius"/>
    </source>
</evidence>
<evidence type="ECO:0000313" key="2">
    <source>
        <dbReference type="EMBL" id="KAF5933637.1"/>
    </source>
</evidence>
<organism evidence="2 3">
    <name type="scientific">Camellia sinensis</name>
    <name type="common">Tea plant</name>
    <name type="synonym">Thea sinensis</name>
    <dbReference type="NCBI Taxonomy" id="4442"/>
    <lineage>
        <taxon>Eukaryota</taxon>
        <taxon>Viridiplantae</taxon>
        <taxon>Streptophyta</taxon>
        <taxon>Embryophyta</taxon>
        <taxon>Tracheophyta</taxon>
        <taxon>Spermatophyta</taxon>
        <taxon>Magnoliopsida</taxon>
        <taxon>eudicotyledons</taxon>
        <taxon>Gunneridae</taxon>
        <taxon>Pentapetalae</taxon>
        <taxon>asterids</taxon>
        <taxon>Ericales</taxon>
        <taxon>Theaceae</taxon>
        <taxon>Camellia</taxon>
    </lineage>
</organism>